<gene>
    <name evidence="1" type="ORF">IscW_ISCW012921</name>
</gene>
<dbReference type="EMBL" id="ABJB010557256">
    <property type="status" value="NOT_ANNOTATED_CDS"/>
    <property type="molecule type" value="Genomic_DNA"/>
</dbReference>
<sequence length="84" mass="9563">MGSINCQVILLTKHDLLRGCHAWPSPEGKGSKYVKKKKRMESKQVFEGGAVRHVLRRVVAARLKLTVCHGYRFTIRSKRMQVAS</sequence>
<dbReference type="AlphaFoldDB" id="B7QCA8"/>
<dbReference type="EMBL" id="DS906326">
    <property type="protein sequence ID" value="EEC16480.1"/>
    <property type="molecule type" value="Genomic_DNA"/>
</dbReference>
<keyword evidence="3" id="KW-1185">Reference proteome</keyword>
<protein>
    <submittedName>
        <fullName evidence="1 2">Uncharacterized protein</fullName>
    </submittedName>
</protein>
<dbReference type="VEuPathDB" id="VectorBase:ISCW012921"/>
<evidence type="ECO:0000313" key="1">
    <source>
        <dbReference type="EMBL" id="EEC16480.1"/>
    </source>
</evidence>
<accession>B7QCA8</accession>
<dbReference type="VEuPathDB" id="VectorBase:ISCI012921"/>
<evidence type="ECO:0000313" key="3">
    <source>
        <dbReference type="Proteomes" id="UP000001555"/>
    </source>
</evidence>
<proteinExistence type="predicted"/>
<dbReference type="EnsemblMetazoa" id="ISCW012921-RA">
    <property type="protein sequence ID" value="ISCW012921-PA"/>
    <property type="gene ID" value="ISCW012921"/>
</dbReference>
<reference evidence="2" key="2">
    <citation type="submission" date="2020-05" db="UniProtKB">
        <authorList>
            <consortium name="EnsemblMetazoa"/>
        </authorList>
    </citation>
    <scope>IDENTIFICATION</scope>
    <source>
        <strain evidence="2">wikel</strain>
    </source>
</reference>
<dbReference type="InParanoid" id="B7QCA8"/>
<dbReference type="Proteomes" id="UP000001555">
    <property type="component" value="Unassembled WGS sequence"/>
</dbReference>
<evidence type="ECO:0000313" key="2">
    <source>
        <dbReference type="EnsemblMetazoa" id="ISCW012921-PA"/>
    </source>
</evidence>
<reference evidence="1 3" key="1">
    <citation type="submission" date="2008-03" db="EMBL/GenBank/DDBJ databases">
        <title>Annotation of Ixodes scapularis.</title>
        <authorList>
            <consortium name="Ixodes scapularis Genome Project Consortium"/>
            <person name="Caler E."/>
            <person name="Hannick L.I."/>
            <person name="Bidwell S."/>
            <person name="Joardar V."/>
            <person name="Thiagarajan M."/>
            <person name="Amedeo P."/>
            <person name="Galinsky K.J."/>
            <person name="Schobel S."/>
            <person name="Inman J."/>
            <person name="Hostetler J."/>
            <person name="Miller J."/>
            <person name="Hammond M."/>
            <person name="Megy K."/>
            <person name="Lawson D."/>
            <person name="Kodira C."/>
            <person name="Sutton G."/>
            <person name="Meyer J."/>
            <person name="Hill C.A."/>
            <person name="Birren B."/>
            <person name="Nene V."/>
            <person name="Collins F."/>
            <person name="Alarcon-Chaidez F."/>
            <person name="Wikel S."/>
            <person name="Strausberg R."/>
        </authorList>
    </citation>
    <scope>NUCLEOTIDE SEQUENCE [LARGE SCALE GENOMIC DNA]</scope>
    <source>
        <strain evidence="3">Wikel</strain>
        <strain evidence="1">Wikel colony</strain>
    </source>
</reference>
<dbReference type="PaxDb" id="6945-B7QCA8"/>
<organism>
    <name type="scientific">Ixodes scapularis</name>
    <name type="common">Black-legged tick</name>
    <name type="synonym">Deer tick</name>
    <dbReference type="NCBI Taxonomy" id="6945"/>
    <lineage>
        <taxon>Eukaryota</taxon>
        <taxon>Metazoa</taxon>
        <taxon>Ecdysozoa</taxon>
        <taxon>Arthropoda</taxon>
        <taxon>Chelicerata</taxon>
        <taxon>Arachnida</taxon>
        <taxon>Acari</taxon>
        <taxon>Parasitiformes</taxon>
        <taxon>Ixodida</taxon>
        <taxon>Ixodoidea</taxon>
        <taxon>Ixodidae</taxon>
        <taxon>Ixodinae</taxon>
        <taxon>Ixodes</taxon>
    </lineage>
</organism>
<dbReference type="HOGENOM" id="CLU_2529987_0_0_1"/>
<name>B7QCA8_IXOSC</name>